<sequence>MELANLDPDGRNLAKSIINTINKISIIIDDNPPVVTRRLRTESTLEKVRELLSNSEKPIRIYEYMDFIGPYGIILRNEEGEELLKNNLHDGYILKIKKSINPNINEAIYRYNLNCGIKMTECGPEIVNEKIFEFPQDITQGVDMKKINYIENRYEGKCENKHENFLRKNLVPEGKISISMHLSVDLTISNGRQTNDTHNTEFSSQYKIILLPRYEIEIDVKKVQPSENFIQAIEFALKGNNAVEGLKKVSENFGEYIAKKVKIGGRMNKIVYYDASSISRQTSADLSAGIRVGSEFIGGIGGNYNNINGHNDSLSTSNVKTHFCVYGGDESKFQEDNMVLWQESLNDHTTWKIIEYVDLIPIFDVLKSELRQRVLNAMGQKVLYSTIDSVDDIVMSSSKFSYEHKLSIPSDLGLNLKECQIFASVMNRERMKEVFSTRIIVYTSNNSASVVLHWIHKRSSRRKVKVSNLQIGWIIVGQPIDFRYENCNFCIINNIEECAPNDDHQISISDQFERNHSILVSCIQQAPQQSTIHLEKSTLVTGVHFACLNGSQLNACFFMYDLETETLYKENFEGKLTDLFIQC</sequence>
<reference evidence="3" key="1">
    <citation type="submission" date="2021-06" db="EMBL/GenBank/DDBJ databases">
        <authorList>
            <person name="Kallberg Y."/>
            <person name="Tangrot J."/>
            <person name="Rosling A."/>
        </authorList>
    </citation>
    <scope>NUCLEOTIDE SEQUENCE</scope>
    <source>
        <strain evidence="3">FL966</strain>
    </source>
</reference>
<dbReference type="OrthoDB" id="2418285at2759"/>
<evidence type="ECO:0000313" key="3">
    <source>
        <dbReference type="EMBL" id="CAG8768752.1"/>
    </source>
</evidence>
<comment type="caution">
    <text evidence="3">The sequence shown here is derived from an EMBL/GenBank/DDBJ whole genome shotgun (WGS) entry which is preliminary data.</text>
</comment>
<dbReference type="EMBL" id="CAJVQA010021414">
    <property type="protein sequence ID" value="CAG8768752.1"/>
    <property type="molecule type" value="Genomic_DNA"/>
</dbReference>
<feature type="domain" description="MACPF-like" evidence="1">
    <location>
        <begin position="116"/>
        <end position="374"/>
    </location>
</feature>
<dbReference type="AlphaFoldDB" id="A0A9N9J8I9"/>
<organism evidence="3 4">
    <name type="scientific">Cetraspora pellucida</name>
    <dbReference type="NCBI Taxonomy" id="1433469"/>
    <lineage>
        <taxon>Eukaryota</taxon>
        <taxon>Fungi</taxon>
        <taxon>Fungi incertae sedis</taxon>
        <taxon>Mucoromycota</taxon>
        <taxon>Glomeromycotina</taxon>
        <taxon>Glomeromycetes</taxon>
        <taxon>Diversisporales</taxon>
        <taxon>Gigasporaceae</taxon>
        <taxon>Cetraspora</taxon>
    </lineage>
</organism>
<feature type="non-terminal residue" evidence="3">
    <location>
        <position position="583"/>
    </location>
</feature>
<dbReference type="Proteomes" id="UP000789759">
    <property type="component" value="Unassembled WGS sequence"/>
</dbReference>
<name>A0A9N9J8I9_9GLOM</name>
<evidence type="ECO:0000313" key="4">
    <source>
        <dbReference type="Proteomes" id="UP000789759"/>
    </source>
</evidence>
<gene>
    <name evidence="3" type="ORF">CPELLU_LOCUS15739</name>
</gene>
<feature type="domain" description="DUF7431" evidence="2">
    <location>
        <begin position="418"/>
        <end position="566"/>
    </location>
</feature>
<dbReference type="InterPro" id="IPR054586">
    <property type="entry name" value="MACPF_1_fungal"/>
</dbReference>
<dbReference type="Pfam" id="PF24209">
    <property type="entry name" value="DUF7431"/>
    <property type="match status" value="1"/>
</dbReference>
<protein>
    <submittedName>
        <fullName evidence="3">13155_t:CDS:1</fullName>
    </submittedName>
</protein>
<dbReference type="InterPro" id="IPR055854">
    <property type="entry name" value="DUF7431"/>
</dbReference>
<proteinExistence type="predicted"/>
<accession>A0A9N9J8I9</accession>
<keyword evidence="4" id="KW-1185">Reference proteome</keyword>
<dbReference type="Pfam" id="PF22693">
    <property type="entry name" value="MACPF_1"/>
    <property type="match status" value="1"/>
</dbReference>
<evidence type="ECO:0000259" key="1">
    <source>
        <dbReference type="Pfam" id="PF22693"/>
    </source>
</evidence>
<evidence type="ECO:0000259" key="2">
    <source>
        <dbReference type="Pfam" id="PF24209"/>
    </source>
</evidence>